<dbReference type="STRING" id="446470.Snas_3894"/>
<dbReference type="KEGG" id="sna:Snas_3894"/>
<dbReference type="Pfam" id="PF01471">
    <property type="entry name" value="PG_binding_1"/>
    <property type="match status" value="1"/>
</dbReference>
<dbReference type="RefSeq" id="WP_013019120.1">
    <property type="nucleotide sequence ID" value="NC_013947.1"/>
</dbReference>
<name>D3PYW6_STANL</name>
<gene>
    <name evidence="2" type="ordered locus">Snas_3894</name>
</gene>
<dbReference type="HOGENOM" id="CLU_1133052_0_0_11"/>
<dbReference type="eggNOG" id="COG3409">
    <property type="taxonomic scope" value="Bacteria"/>
</dbReference>
<organism evidence="2 3">
    <name type="scientific">Stackebrandtia nassauensis (strain DSM 44728 / CIP 108903 / NRRL B-16338 / NBRC 102104 / LLR-40K-21)</name>
    <dbReference type="NCBI Taxonomy" id="446470"/>
    <lineage>
        <taxon>Bacteria</taxon>
        <taxon>Bacillati</taxon>
        <taxon>Actinomycetota</taxon>
        <taxon>Actinomycetes</taxon>
        <taxon>Glycomycetales</taxon>
        <taxon>Glycomycetaceae</taxon>
        <taxon>Stackebrandtia</taxon>
    </lineage>
</organism>
<reference evidence="2 3" key="1">
    <citation type="journal article" date="2009" name="Stand. Genomic Sci.">
        <title>Complete genome sequence of Stackebrandtia nassauensis type strain (LLR-40K-21).</title>
        <authorList>
            <person name="Munk C."/>
            <person name="Lapidus A."/>
            <person name="Copeland A."/>
            <person name="Jando M."/>
            <person name="Mayilraj S."/>
            <person name="Glavina Del Rio T."/>
            <person name="Nolan M."/>
            <person name="Chen F."/>
            <person name="Lucas S."/>
            <person name="Tice H."/>
            <person name="Cheng J.F."/>
            <person name="Han C."/>
            <person name="Detter J.C."/>
            <person name="Bruce D."/>
            <person name="Goodwin L."/>
            <person name="Chain P."/>
            <person name="Pitluck S."/>
            <person name="Goker M."/>
            <person name="Ovchinikova G."/>
            <person name="Pati A."/>
            <person name="Ivanova N."/>
            <person name="Mavromatis K."/>
            <person name="Chen A."/>
            <person name="Palaniappan K."/>
            <person name="Land M."/>
            <person name="Hauser L."/>
            <person name="Chang Y.J."/>
            <person name="Jeffries C.D."/>
            <person name="Bristow J."/>
            <person name="Eisen J.A."/>
            <person name="Markowitz V."/>
            <person name="Hugenholtz P."/>
            <person name="Kyrpides N.C."/>
            <person name="Klenk H.P."/>
        </authorList>
    </citation>
    <scope>NUCLEOTIDE SEQUENCE [LARGE SCALE GENOMIC DNA]</scope>
    <source>
        <strain evidence="3">DSM 44728 / CIP 108903 / NRRL B-16338 / NBRC 102104 / LLR-40K-21</strain>
    </source>
</reference>
<keyword evidence="3" id="KW-1185">Reference proteome</keyword>
<accession>D3PYW6</accession>
<dbReference type="Proteomes" id="UP000000844">
    <property type="component" value="Chromosome"/>
</dbReference>
<proteinExistence type="predicted"/>
<dbReference type="SUPFAM" id="SSF47090">
    <property type="entry name" value="PGBD-like"/>
    <property type="match status" value="1"/>
</dbReference>
<dbReference type="Gene3D" id="1.10.101.10">
    <property type="entry name" value="PGBD-like superfamily/PGBD"/>
    <property type="match status" value="1"/>
</dbReference>
<dbReference type="InterPro" id="IPR036365">
    <property type="entry name" value="PGBD-like_sf"/>
</dbReference>
<evidence type="ECO:0000313" key="2">
    <source>
        <dbReference type="EMBL" id="ADD43549.1"/>
    </source>
</evidence>
<dbReference type="InterPro" id="IPR036366">
    <property type="entry name" value="PGBDSf"/>
</dbReference>
<evidence type="ECO:0000313" key="3">
    <source>
        <dbReference type="Proteomes" id="UP000000844"/>
    </source>
</evidence>
<sequence length="245" mass="26587">MANPDPDKITDEMWQLWTECEQVISGVRLGGIWADKPGYHNTVDANQANWPDNYSIQLGLDLESPHTKARAIDLTMSDAQMRLHTGRLRAAALDGDPRLSAVREFYGTLDSQNVYGLIKDSTTGSWRSSSSDSSHLWHIHISVFTTFVNDWDSLAPIVSVLADSEGDDDVIGLKKGNSGERVKGLQAALGRAGYPVDVDGEYGPKTAAALLEMRKDMGSSAENGDKVTGYAYAQLLSALAKKQAG</sequence>
<feature type="domain" description="Peptidoglycan binding-like" evidence="1">
    <location>
        <begin position="178"/>
        <end position="218"/>
    </location>
</feature>
<dbReference type="EMBL" id="CP001778">
    <property type="protein sequence ID" value="ADD43549.1"/>
    <property type="molecule type" value="Genomic_DNA"/>
</dbReference>
<dbReference type="InterPro" id="IPR002477">
    <property type="entry name" value="Peptidoglycan-bd-like"/>
</dbReference>
<dbReference type="AlphaFoldDB" id="D3PYW6"/>
<evidence type="ECO:0000259" key="1">
    <source>
        <dbReference type="Pfam" id="PF01471"/>
    </source>
</evidence>
<protein>
    <submittedName>
        <fullName evidence="2">Peptidoglycan-binding domain 1 protein</fullName>
    </submittedName>
</protein>
<dbReference type="OrthoDB" id="3298408at2"/>